<feature type="domain" description="DUF418" evidence="2">
    <location>
        <begin position="209"/>
        <end position="349"/>
    </location>
</feature>
<dbReference type="Proteomes" id="UP000219947">
    <property type="component" value="Unassembled WGS sequence"/>
</dbReference>
<dbReference type="Pfam" id="PF04235">
    <property type="entry name" value="DUF418"/>
    <property type="match status" value="1"/>
</dbReference>
<feature type="transmembrane region" description="Helical" evidence="1">
    <location>
        <begin position="241"/>
        <end position="262"/>
    </location>
</feature>
<reference evidence="3" key="1">
    <citation type="submission" date="2017-10" db="EMBL/GenBank/DDBJ databases">
        <title>Kefir isolates.</title>
        <authorList>
            <person name="Kim Y."/>
            <person name="Blasche S."/>
        </authorList>
    </citation>
    <scope>NUCLEOTIDE SEQUENCE [LARGE SCALE GENOMIC DNA]</scope>
    <source>
        <strain evidence="3">OG2-2</strain>
    </source>
</reference>
<protein>
    <recommendedName>
        <fullName evidence="2">DUF418 domain-containing protein</fullName>
    </recommendedName>
</protein>
<name>A0A2A8D9Y7_9MICC</name>
<keyword evidence="1" id="KW-0472">Membrane</keyword>
<keyword evidence="1" id="KW-1133">Transmembrane helix</keyword>
<accession>A0A2A8D9Y7</accession>
<feature type="transmembrane region" description="Helical" evidence="1">
    <location>
        <begin position="274"/>
        <end position="293"/>
    </location>
</feature>
<dbReference type="AlphaFoldDB" id="A0A2A8D9Y7"/>
<dbReference type="EMBL" id="PDEV01000001">
    <property type="protein sequence ID" value="PEN17408.1"/>
    <property type="molecule type" value="Genomic_DNA"/>
</dbReference>
<feature type="transmembrane region" description="Helical" evidence="1">
    <location>
        <begin position="313"/>
        <end position="337"/>
    </location>
</feature>
<keyword evidence="4" id="KW-1185">Reference proteome</keyword>
<sequence>MLPETNTRRDTGLDSARAFALLLMLIPVSVSLNLVPGKHLSWLSQVLPQALNLFAVILGAAAYLYSRKVAFPQFFASSIVRFLAFCVLGWILAQLPHSAFADQAFSGWKDFPIRFDMLLPLAVLTLLSIGLVYMPFWMQLAVTVLASPAVPFTYERLSVGGWTADDWLHRTIPAIVNESAGTMFQDGFKLIWLMGLGMVLWRGYEKLGARLGIPVMLGSLAVSIYLWVYPHAQLGPLTWPIILTIVGVVGTICTWGELARLSAGKGVLEPFARLGRMSLSASIVMLGLAFYGGGRLVTMVAGEGYRAPQQGSVYSYALWFGFLLIWWVLAMMLCTLWEKIQQRGPLEMALALMSGRG</sequence>
<feature type="transmembrane region" description="Helical" evidence="1">
    <location>
        <begin position="71"/>
        <end position="93"/>
    </location>
</feature>
<organism evidence="3 4">
    <name type="scientific">Rothia dentocariosa</name>
    <dbReference type="NCBI Taxonomy" id="2047"/>
    <lineage>
        <taxon>Bacteria</taxon>
        <taxon>Bacillati</taxon>
        <taxon>Actinomycetota</taxon>
        <taxon>Actinomycetes</taxon>
        <taxon>Micrococcales</taxon>
        <taxon>Micrococcaceae</taxon>
        <taxon>Rothia</taxon>
    </lineage>
</organism>
<keyword evidence="1" id="KW-0812">Transmembrane</keyword>
<dbReference type="InterPro" id="IPR007349">
    <property type="entry name" value="DUF418"/>
</dbReference>
<comment type="caution">
    <text evidence="3">The sequence shown here is derived from an EMBL/GenBank/DDBJ whole genome shotgun (WGS) entry which is preliminary data.</text>
</comment>
<dbReference type="RefSeq" id="WP_098042531.1">
    <property type="nucleotide sequence ID" value="NZ_PDEV01000001.1"/>
</dbReference>
<gene>
    <name evidence="3" type="ORF">CRM92_05275</name>
</gene>
<proteinExistence type="predicted"/>
<feature type="transmembrane region" description="Helical" evidence="1">
    <location>
        <begin position="211"/>
        <end position="229"/>
    </location>
</feature>
<feature type="transmembrane region" description="Helical" evidence="1">
    <location>
        <begin position="118"/>
        <end position="138"/>
    </location>
</feature>
<evidence type="ECO:0000313" key="4">
    <source>
        <dbReference type="Proteomes" id="UP000219947"/>
    </source>
</evidence>
<feature type="transmembrane region" description="Helical" evidence="1">
    <location>
        <begin position="47"/>
        <end position="65"/>
    </location>
</feature>
<evidence type="ECO:0000259" key="2">
    <source>
        <dbReference type="Pfam" id="PF04235"/>
    </source>
</evidence>
<evidence type="ECO:0000256" key="1">
    <source>
        <dbReference type="SAM" id="Phobius"/>
    </source>
</evidence>
<feature type="transmembrane region" description="Helical" evidence="1">
    <location>
        <begin position="16"/>
        <end position="35"/>
    </location>
</feature>
<evidence type="ECO:0000313" key="3">
    <source>
        <dbReference type="EMBL" id="PEN17408.1"/>
    </source>
</evidence>